<protein>
    <submittedName>
        <fullName evidence="1">Uncharacterized protein</fullName>
    </submittedName>
</protein>
<proteinExistence type="predicted"/>
<accession>A0A6M3LN17</accession>
<gene>
    <name evidence="1" type="ORF">MM415B03856_0010</name>
</gene>
<organism evidence="1">
    <name type="scientific">viral metagenome</name>
    <dbReference type="NCBI Taxonomy" id="1070528"/>
    <lineage>
        <taxon>unclassified sequences</taxon>
        <taxon>metagenomes</taxon>
        <taxon>organismal metagenomes</taxon>
    </lineage>
</organism>
<reference evidence="1" key="1">
    <citation type="submission" date="2020-03" db="EMBL/GenBank/DDBJ databases">
        <title>The deep terrestrial virosphere.</title>
        <authorList>
            <person name="Holmfeldt K."/>
            <person name="Nilsson E."/>
            <person name="Simone D."/>
            <person name="Lopez-Fernandez M."/>
            <person name="Wu X."/>
            <person name="de Brujin I."/>
            <person name="Lundin D."/>
            <person name="Andersson A."/>
            <person name="Bertilsson S."/>
            <person name="Dopson M."/>
        </authorList>
    </citation>
    <scope>NUCLEOTIDE SEQUENCE</scope>
    <source>
        <strain evidence="1">MM415B03856</strain>
    </source>
</reference>
<name>A0A6M3LN17_9ZZZZ</name>
<dbReference type="AlphaFoldDB" id="A0A6M3LN17"/>
<sequence length="76" mass="9031">MTKKDFLKMMQQKEKELFHPLLNEDSEKNTKMLKDLTITLMKTLVDHQKTKGDISGRDMQEYVRGMIVGWESRDKI</sequence>
<dbReference type="EMBL" id="MT143233">
    <property type="protein sequence ID" value="QJA94461.1"/>
    <property type="molecule type" value="Genomic_DNA"/>
</dbReference>
<evidence type="ECO:0000313" key="1">
    <source>
        <dbReference type="EMBL" id="QJA94461.1"/>
    </source>
</evidence>